<dbReference type="SUPFAM" id="SSF56672">
    <property type="entry name" value="DNA/RNA polymerases"/>
    <property type="match status" value="1"/>
</dbReference>
<protein>
    <recommendedName>
        <fullName evidence="1">Reverse transcriptase domain-containing protein</fullName>
    </recommendedName>
</protein>
<evidence type="ECO:0000313" key="3">
    <source>
        <dbReference type="EMBL" id="KAE9077177.1"/>
    </source>
</evidence>
<evidence type="ECO:0000313" key="11">
    <source>
        <dbReference type="Proteomes" id="UP000440367"/>
    </source>
</evidence>
<organism evidence="2 8">
    <name type="scientific">Phytophthora fragariae</name>
    <dbReference type="NCBI Taxonomy" id="53985"/>
    <lineage>
        <taxon>Eukaryota</taxon>
        <taxon>Sar</taxon>
        <taxon>Stramenopiles</taxon>
        <taxon>Oomycota</taxon>
        <taxon>Peronosporomycetes</taxon>
        <taxon>Peronosporales</taxon>
        <taxon>Peronosporaceae</taxon>
        <taxon>Phytophthora</taxon>
    </lineage>
</organism>
<dbReference type="EMBL" id="QXGB01002440">
    <property type="protein sequence ID" value="KAE9177959.1"/>
    <property type="molecule type" value="Genomic_DNA"/>
</dbReference>
<evidence type="ECO:0000313" key="10">
    <source>
        <dbReference type="Proteomes" id="UP000437068"/>
    </source>
</evidence>
<dbReference type="Proteomes" id="UP000441208">
    <property type="component" value="Unassembled WGS sequence"/>
</dbReference>
<evidence type="ECO:0000313" key="4">
    <source>
        <dbReference type="EMBL" id="KAE9097114.1"/>
    </source>
</evidence>
<feature type="domain" description="Reverse transcriptase" evidence="1">
    <location>
        <begin position="122"/>
        <end position="401"/>
    </location>
</feature>
<evidence type="ECO:0000313" key="2">
    <source>
        <dbReference type="EMBL" id="KAE8925806.1"/>
    </source>
</evidence>
<evidence type="ECO:0000313" key="5">
    <source>
        <dbReference type="EMBL" id="KAE9177959.1"/>
    </source>
</evidence>
<reference evidence="8 9" key="1">
    <citation type="submission" date="2018-08" db="EMBL/GenBank/DDBJ databases">
        <title>Genomic investigation of the strawberry pathogen Phytophthora fragariae indicates pathogenicity is determined by transcriptional variation in three key races.</title>
        <authorList>
            <person name="Adams T.M."/>
            <person name="Armitage A.D."/>
            <person name="Sobczyk M.K."/>
            <person name="Bates H.J."/>
            <person name="Dunwell J.M."/>
            <person name="Nellist C.F."/>
            <person name="Harrison R.J."/>
        </authorList>
    </citation>
    <scope>NUCLEOTIDE SEQUENCE [LARGE SCALE GENOMIC DNA]</scope>
    <source>
        <strain evidence="7 10">A4</strain>
        <strain evidence="6 11">BC-1</strain>
        <strain evidence="5 9">NOV-27</strain>
        <strain evidence="4 12">NOV-5</strain>
        <strain evidence="3 13">NOV-71</strain>
        <strain evidence="2 8">NOV-9</strain>
    </source>
</reference>
<keyword evidence="9" id="KW-1185">Reference proteome</keyword>
<dbReference type="InterPro" id="IPR043502">
    <property type="entry name" value="DNA/RNA_pol_sf"/>
</dbReference>
<dbReference type="Pfam" id="PF00078">
    <property type="entry name" value="RVT_1"/>
    <property type="match status" value="1"/>
</dbReference>
<dbReference type="Proteomes" id="UP000433483">
    <property type="component" value="Unassembled WGS sequence"/>
</dbReference>
<name>A0A6A3DZZ9_9STRA</name>
<accession>A0A6A3DZZ9</accession>
<gene>
    <name evidence="7" type="ORF">PF001_g23500</name>
    <name evidence="6" type="ORF">PF002_g25266</name>
    <name evidence="5" type="ORF">PF005_g24283</name>
    <name evidence="4" type="ORF">PF006_g23646</name>
    <name evidence="3" type="ORF">PF007_g24344</name>
    <name evidence="2" type="ORF">PF009_g23993</name>
</gene>
<dbReference type="EMBL" id="QXFZ01002432">
    <property type="protein sequence ID" value="KAE9077177.1"/>
    <property type="molecule type" value="Genomic_DNA"/>
</dbReference>
<evidence type="ECO:0000313" key="12">
    <source>
        <dbReference type="Proteomes" id="UP000440732"/>
    </source>
</evidence>
<evidence type="ECO:0000313" key="13">
    <source>
        <dbReference type="Proteomes" id="UP000441208"/>
    </source>
</evidence>
<proteinExistence type="predicted"/>
<evidence type="ECO:0000313" key="9">
    <source>
        <dbReference type="Proteomes" id="UP000433483"/>
    </source>
</evidence>
<dbReference type="AlphaFoldDB" id="A0A6A3DZZ9"/>
<evidence type="ECO:0000259" key="1">
    <source>
        <dbReference type="PROSITE" id="PS50878"/>
    </source>
</evidence>
<dbReference type="PANTHER" id="PTHR19446">
    <property type="entry name" value="REVERSE TRANSCRIPTASES"/>
    <property type="match status" value="1"/>
</dbReference>
<dbReference type="Proteomes" id="UP000440732">
    <property type="component" value="Unassembled WGS sequence"/>
</dbReference>
<dbReference type="EMBL" id="QXGA01002475">
    <property type="protein sequence ID" value="KAE9097114.1"/>
    <property type="molecule type" value="Genomic_DNA"/>
</dbReference>
<dbReference type="Proteomes" id="UP000429523">
    <property type="component" value="Unassembled WGS sequence"/>
</dbReference>
<dbReference type="EMBL" id="QXGD01002441">
    <property type="protein sequence ID" value="KAE9188625.1"/>
    <property type="molecule type" value="Genomic_DNA"/>
</dbReference>
<dbReference type="EMBL" id="QXGE01002421">
    <property type="protein sequence ID" value="KAE9282048.1"/>
    <property type="molecule type" value="Genomic_DNA"/>
</dbReference>
<dbReference type="Proteomes" id="UP000437068">
    <property type="component" value="Unassembled WGS sequence"/>
</dbReference>
<dbReference type="OrthoDB" id="129170at2759"/>
<dbReference type="EMBL" id="QXGF01002179">
    <property type="protein sequence ID" value="KAE8925806.1"/>
    <property type="molecule type" value="Genomic_DNA"/>
</dbReference>
<dbReference type="Proteomes" id="UP000440367">
    <property type="component" value="Unassembled WGS sequence"/>
</dbReference>
<comment type="caution">
    <text evidence="2">The sequence shown here is derived from an EMBL/GenBank/DDBJ whole genome shotgun (WGS) entry which is preliminary data.</text>
</comment>
<sequence length="783" mass="86622">MFRRVSTKYADNEIHRLDAAIGHTARGVHDKADTLADAWAPIFQQARSTPAARQAVLHWLGEQGQYKELLADLATPFSEAEVAAAIGASKPGKACGPDRLGNDWYRDFGEQLTPILTKLYNCWAPQGIFPVSFLEADIFCLRKGGETTDPLNFRPLALLDTDYKILTRMMATRTSRKLSFIIHPNQNGFVPRRTIHSTIDLFTAAQAAAAADPAMAKALALLLDFCKAYDSVDREFMYAVLRWIGCPEQYVQALQALHDGTQVRFLANGYRSRWVKVSCGIRQGCPLAPLLFLLVLEALYRRIDAEPRVQGIMLQSAAGEVQLKVGGYADDSASYVRSEPEVDIILEITGEFALASGLRLNENKTLVIALNPDAIPLLAQLPAPLQVQAVTKLSRYLGIPVGSVPDPTYTWKLARTQLVTRLALATRKTMTADQRSLVVAAVVIPKLLYIGRHQWPSKKLIASFQRMIQNFVWHARFTEDKVEGRAWLDQQVAELPRKDGGLAIPDLKLELLAHAAVTVNAWALDADTSTLIVGDVVAGDGACSPARQLYVSPRHTPRPKQTPRITESLWTTGLSLCNAYGGVVALTDKVAMVVALGWLLQFRGPLTHCWRGCRLHLDASALSGSLWQRYTAVEATSHGLFCTEWVPYLVLSDLRLISEAGKLINPRVRFWSICSQGVQLKDIIHWSWTSPNCLIVTALGTPLTKTMQRHVGYLIQVMLLNYPQLLVPGGHHGEIRYSTKDEGHIPITRGLNSQRQFINLTEGQHAEAGLPLPLVTSHQELLG</sequence>
<evidence type="ECO:0000313" key="7">
    <source>
        <dbReference type="EMBL" id="KAE9282048.1"/>
    </source>
</evidence>
<dbReference type="PROSITE" id="PS50878">
    <property type="entry name" value="RT_POL"/>
    <property type="match status" value="1"/>
</dbReference>
<dbReference type="InterPro" id="IPR000477">
    <property type="entry name" value="RT_dom"/>
</dbReference>
<evidence type="ECO:0000313" key="6">
    <source>
        <dbReference type="EMBL" id="KAE9188625.1"/>
    </source>
</evidence>
<evidence type="ECO:0000313" key="8">
    <source>
        <dbReference type="Proteomes" id="UP000429523"/>
    </source>
</evidence>